<dbReference type="WBParaSite" id="TCNE_0001160001-mRNA-1">
    <property type="protein sequence ID" value="TCNE_0001160001-mRNA-1"/>
    <property type="gene ID" value="TCNE_0001160001"/>
</dbReference>
<evidence type="ECO:0000256" key="8">
    <source>
        <dbReference type="PIRSR" id="PIRSR628651-51"/>
    </source>
</evidence>
<evidence type="ECO:0000256" key="9">
    <source>
        <dbReference type="PROSITE-ProRule" id="PRU00146"/>
    </source>
</evidence>
<evidence type="ECO:0000313" key="14">
    <source>
        <dbReference type="WBParaSite" id="TCNE_0001160001-mRNA-1"/>
    </source>
</evidence>
<feature type="compositionally biased region" description="Basic residues" evidence="10">
    <location>
        <begin position="215"/>
        <end position="231"/>
    </location>
</feature>
<evidence type="ECO:0000256" key="3">
    <source>
        <dbReference type="ARBA" id="ARBA00022723"/>
    </source>
</evidence>
<dbReference type="PANTHER" id="PTHR10333">
    <property type="entry name" value="INHIBITOR OF GROWTH PROTEIN"/>
    <property type="match status" value="1"/>
</dbReference>
<reference evidence="12 13" key="2">
    <citation type="submission" date="2018-11" db="EMBL/GenBank/DDBJ databases">
        <authorList>
            <consortium name="Pathogen Informatics"/>
        </authorList>
    </citation>
    <scope>NUCLEOTIDE SEQUENCE [LARGE SCALE GENOMIC DNA]</scope>
</reference>
<dbReference type="InterPro" id="IPR028643">
    <property type="entry name" value="ING1_PHD_Znf"/>
</dbReference>
<feature type="site" description="Histone H3K4me3 binding" evidence="7">
    <location>
        <position position="273"/>
    </location>
</feature>
<feature type="region of interest" description="Disordered" evidence="10">
    <location>
        <begin position="146"/>
        <end position="167"/>
    </location>
</feature>
<dbReference type="SMART" id="SM00249">
    <property type="entry name" value="PHD"/>
    <property type="match status" value="1"/>
</dbReference>
<sequence length="308" mass="34951">MWVNGAMERDPSLERMWTPNVSPKALESMLERYLPINDYLKHPMDDLLDLDVAYQICMQQLIATQRMLRRKVGGADLGVLSSFDMPMDEINRLLDRAERELVLAQKIAFWKRDVLISTNKQLYALTGRKNKPKTEKAVIPKSKVRAKKTAASSVKESVRRSERERRSPCIVKPKEKEIPLAVVVTPEANGQLTCRTKRKGKESDCVADSASSSSSKKRTSGRLAKPARKKQLTTTVAQPAPTLPADEPTYCLCEQISFGEMIGCDNEKCLVEWFHFECVQLKVKPKGKWYCPMCRGDRFNVLKSSLAR</sequence>
<dbReference type="InterPro" id="IPR028651">
    <property type="entry name" value="ING_fam"/>
</dbReference>
<evidence type="ECO:0000256" key="2">
    <source>
        <dbReference type="ARBA" id="ARBA00010210"/>
    </source>
</evidence>
<dbReference type="InterPro" id="IPR013083">
    <property type="entry name" value="Znf_RING/FYVE/PHD"/>
</dbReference>
<dbReference type="GO" id="GO:0005634">
    <property type="term" value="C:nucleus"/>
    <property type="evidence" value="ECO:0007669"/>
    <property type="project" value="UniProtKB-SubCell"/>
</dbReference>
<evidence type="ECO:0000256" key="5">
    <source>
        <dbReference type="ARBA" id="ARBA00022833"/>
    </source>
</evidence>
<feature type="region of interest" description="Disordered" evidence="10">
    <location>
        <begin position="205"/>
        <end position="235"/>
    </location>
</feature>
<evidence type="ECO:0000256" key="10">
    <source>
        <dbReference type="SAM" id="MobiDB-lite"/>
    </source>
</evidence>
<dbReference type="PROSITE" id="PS50016">
    <property type="entry name" value="ZF_PHD_2"/>
    <property type="match status" value="1"/>
</dbReference>
<evidence type="ECO:0000313" key="13">
    <source>
        <dbReference type="Proteomes" id="UP000050794"/>
    </source>
</evidence>
<evidence type="ECO:0000256" key="1">
    <source>
        <dbReference type="ARBA" id="ARBA00004123"/>
    </source>
</evidence>
<gene>
    <name evidence="12" type="ORF">TCNE_LOCUS11600</name>
</gene>
<comment type="similarity">
    <text evidence="2">Belongs to the ING family.</text>
</comment>
<organism evidence="13 14">
    <name type="scientific">Toxocara canis</name>
    <name type="common">Canine roundworm</name>
    <dbReference type="NCBI Taxonomy" id="6265"/>
    <lineage>
        <taxon>Eukaryota</taxon>
        <taxon>Metazoa</taxon>
        <taxon>Ecdysozoa</taxon>
        <taxon>Nematoda</taxon>
        <taxon>Chromadorea</taxon>
        <taxon>Rhabditida</taxon>
        <taxon>Spirurina</taxon>
        <taxon>Ascaridomorpha</taxon>
        <taxon>Ascaridoidea</taxon>
        <taxon>Toxocaridae</taxon>
        <taxon>Toxocara</taxon>
    </lineage>
</organism>
<feature type="site" description="Histone H3K4me3 binding" evidence="7">
    <location>
        <position position="261"/>
    </location>
</feature>
<keyword evidence="3 8" id="KW-0479">Metal-binding</keyword>
<feature type="binding site" evidence="8">
    <location>
        <position position="251"/>
    </location>
    <ligand>
        <name>Zn(2+)</name>
        <dbReference type="ChEBI" id="CHEBI:29105"/>
        <label>1</label>
    </ligand>
</feature>
<dbReference type="InterPro" id="IPR019786">
    <property type="entry name" value="Zinc_finger_PHD-type_CS"/>
</dbReference>
<dbReference type="GO" id="GO:0008270">
    <property type="term" value="F:zinc ion binding"/>
    <property type="evidence" value="ECO:0007669"/>
    <property type="project" value="UniProtKB-KW"/>
</dbReference>
<feature type="binding site" evidence="8">
    <location>
        <position position="291"/>
    </location>
    <ligand>
        <name>Zn(2+)</name>
        <dbReference type="ChEBI" id="CHEBI:29105"/>
        <label>2</label>
    </ligand>
</feature>
<dbReference type="EMBL" id="UYWY01020919">
    <property type="protein sequence ID" value="VDM42921.1"/>
    <property type="molecule type" value="Genomic_DNA"/>
</dbReference>
<feature type="site" description="Histone H3K4me3 binding" evidence="7">
    <location>
        <position position="265"/>
    </location>
</feature>
<evidence type="ECO:0000259" key="11">
    <source>
        <dbReference type="PROSITE" id="PS50016"/>
    </source>
</evidence>
<dbReference type="InterPro" id="IPR011011">
    <property type="entry name" value="Znf_FYVE_PHD"/>
</dbReference>
<dbReference type="Gene3D" id="3.30.40.10">
    <property type="entry name" value="Zinc/RING finger domain, C3HC4 (zinc finger)"/>
    <property type="match status" value="1"/>
</dbReference>
<feature type="site" description="Histone H3K4me3 binding" evidence="7">
    <location>
        <position position="250"/>
    </location>
</feature>
<reference evidence="14" key="1">
    <citation type="submission" date="2016-06" db="UniProtKB">
        <authorList>
            <consortium name="WormBaseParasite"/>
        </authorList>
    </citation>
    <scope>IDENTIFICATION</scope>
</reference>
<dbReference type="CDD" id="cd15584">
    <property type="entry name" value="PHD_ING1_2"/>
    <property type="match status" value="1"/>
</dbReference>
<feature type="binding site" evidence="8">
    <location>
        <position position="275"/>
    </location>
    <ligand>
        <name>Zn(2+)</name>
        <dbReference type="ChEBI" id="CHEBI:29105"/>
        <label>1</label>
    </ligand>
</feature>
<evidence type="ECO:0000256" key="6">
    <source>
        <dbReference type="ARBA" id="ARBA00023242"/>
    </source>
</evidence>
<keyword evidence="6" id="KW-0539">Nucleus</keyword>
<keyword evidence="4 9" id="KW-0863">Zinc-finger</keyword>
<proteinExistence type="inferred from homology"/>
<accession>A0A183USY0</accession>
<dbReference type="PROSITE" id="PS01359">
    <property type="entry name" value="ZF_PHD_1"/>
    <property type="match status" value="1"/>
</dbReference>
<evidence type="ECO:0000313" key="12">
    <source>
        <dbReference type="EMBL" id="VDM42921.1"/>
    </source>
</evidence>
<feature type="binding site" evidence="8">
    <location>
        <position position="264"/>
    </location>
    <ligand>
        <name>Zn(2+)</name>
        <dbReference type="ChEBI" id="CHEBI:29105"/>
        <label>2</label>
    </ligand>
</feature>
<evidence type="ECO:0000256" key="7">
    <source>
        <dbReference type="PIRSR" id="PIRSR628651-50"/>
    </source>
</evidence>
<keyword evidence="13" id="KW-1185">Reference proteome</keyword>
<feature type="domain" description="PHD-type" evidence="11">
    <location>
        <begin position="248"/>
        <end position="297"/>
    </location>
</feature>
<feature type="binding site" evidence="8">
    <location>
        <position position="269"/>
    </location>
    <ligand>
        <name>Zn(2+)</name>
        <dbReference type="ChEBI" id="CHEBI:29105"/>
        <label>2</label>
    </ligand>
</feature>
<dbReference type="FunFam" id="3.30.40.10:FF:000021">
    <property type="entry name" value="Inhibitor of growth 2b"/>
    <property type="match status" value="1"/>
</dbReference>
<feature type="binding site" evidence="8">
    <location>
        <position position="253"/>
    </location>
    <ligand>
        <name>Zn(2+)</name>
        <dbReference type="ChEBI" id="CHEBI:29105"/>
        <label>1</label>
    </ligand>
</feature>
<dbReference type="Proteomes" id="UP000050794">
    <property type="component" value="Unassembled WGS sequence"/>
</dbReference>
<dbReference type="InterPro" id="IPR019787">
    <property type="entry name" value="Znf_PHD-finger"/>
</dbReference>
<feature type="compositionally biased region" description="Basic and acidic residues" evidence="10">
    <location>
        <begin position="156"/>
        <end position="167"/>
    </location>
</feature>
<dbReference type="AlphaFoldDB" id="A0A183USY0"/>
<keyword evidence="5 8" id="KW-0862">Zinc</keyword>
<name>A0A183USY0_TOXCA</name>
<protein>
    <submittedName>
        <fullName evidence="14">PHD-type domain-containing protein</fullName>
    </submittedName>
</protein>
<comment type="subcellular location">
    <subcellularLocation>
        <location evidence="1">Nucleus</location>
    </subcellularLocation>
</comment>
<feature type="binding site" evidence="8">
    <location>
        <position position="278"/>
    </location>
    <ligand>
        <name>Zn(2+)</name>
        <dbReference type="ChEBI" id="CHEBI:29105"/>
        <label>1</label>
    </ligand>
</feature>
<dbReference type="InterPro" id="IPR001965">
    <property type="entry name" value="Znf_PHD"/>
</dbReference>
<feature type="binding site" evidence="8">
    <location>
        <position position="294"/>
    </location>
    <ligand>
        <name>Zn(2+)</name>
        <dbReference type="ChEBI" id="CHEBI:29105"/>
        <label>2</label>
    </ligand>
</feature>
<evidence type="ECO:0000256" key="4">
    <source>
        <dbReference type="ARBA" id="ARBA00022771"/>
    </source>
</evidence>
<dbReference type="SUPFAM" id="SSF57903">
    <property type="entry name" value="FYVE/PHD zinc finger"/>
    <property type="match status" value="1"/>
</dbReference>